<dbReference type="InterPro" id="IPR023213">
    <property type="entry name" value="CAT-like_dom_sf"/>
</dbReference>
<evidence type="ECO:0000256" key="22">
    <source>
        <dbReference type="ARBA" id="ARBA00067106"/>
    </source>
</evidence>
<keyword evidence="7" id="KW-0812">Transmembrane</keyword>
<keyword evidence="9" id="KW-0276">Fatty acid metabolism</keyword>
<keyword evidence="31" id="KW-1185">Reference proteome</keyword>
<dbReference type="InterPro" id="IPR039551">
    <property type="entry name" value="Cho/carn_acyl_trans"/>
</dbReference>
<evidence type="ECO:0000256" key="7">
    <source>
        <dbReference type="ARBA" id="ARBA00022692"/>
    </source>
</evidence>
<reference evidence="30" key="3">
    <citation type="submission" date="2025-09" db="UniProtKB">
        <authorList>
            <consortium name="Ensembl"/>
        </authorList>
    </citation>
    <scope>IDENTIFICATION</scope>
</reference>
<keyword evidence="8" id="KW-1000">Mitochondrion outer membrane</keyword>
<evidence type="ECO:0000256" key="21">
    <source>
        <dbReference type="ARBA" id="ARBA00064403"/>
    </source>
</evidence>
<evidence type="ECO:0000256" key="4">
    <source>
        <dbReference type="ARBA" id="ARBA00013243"/>
    </source>
</evidence>
<evidence type="ECO:0000256" key="15">
    <source>
        <dbReference type="ARBA" id="ARBA00040569"/>
    </source>
</evidence>
<dbReference type="InterPro" id="IPR032476">
    <property type="entry name" value="CPT_N"/>
</dbReference>
<evidence type="ECO:0000256" key="23">
    <source>
        <dbReference type="ARBA" id="ARBA00078897"/>
    </source>
</evidence>
<keyword evidence="10" id="KW-1133">Transmembrane helix</keyword>
<evidence type="ECO:0000256" key="13">
    <source>
        <dbReference type="ARBA" id="ARBA00023136"/>
    </source>
</evidence>
<dbReference type="EC" id="2.3.1.21" evidence="4"/>
<evidence type="ECO:0000313" key="30">
    <source>
        <dbReference type="Ensembl" id="ENSMICP00000000774.2"/>
    </source>
</evidence>
<evidence type="ECO:0000256" key="10">
    <source>
        <dbReference type="ARBA" id="ARBA00022989"/>
    </source>
</evidence>
<keyword evidence="11" id="KW-0443">Lipid metabolism</keyword>
<dbReference type="Gene3D" id="6.10.250.1760">
    <property type="match status" value="1"/>
</dbReference>
<dbReference type="PROSITE" id="PS00440">
    <property type="entry name" value="ACYLTRANSF_C_2"/>
    <property type="match status" value="1"/>
</dbReference>
<evidence type="ECO:0000256" key="18">
    <source>
        <dbReference type="ARBA" id="ARBA00043926"/>
    </source>
</evidence>
<comment type="subunit">
    <text evidence="21">Homohexamer and homotrimer. Identified in a complex that contains at least CPT1A, ACSL1 and VDAC1. Also identified in complexes with ACSL1 and VDAC2 and VDAC3. Interacts with ZDHHC4.</text>
</comment>
<dbReference type="GO" id="GO:0004095">
    <property type="term" value="F:carnitine O-palmitoyltransferase activity"/>
    <property type="evidence" value="ECO:0007669"/>
    <property type="project" value="UniProtKB-EC"/>
</dbReference>
<dbReference type="AlphaFoldDB" id="A0A8C5UNY5"/>
<dbReference type="Gene3D" id="3.30.559.70">
    <property type="entry name" value="Choline/Carnitine o-acyltransferase, domain 2"/>
    <property type="match status" value="1"/>
</dbReference>
<keyword evidence="6 27" id="KW-0808">Transferase</keyword>
<reference evidence="30" key="1">
    <citation type="submission" date="2016-12" db="EMBL/GenBank/DDBJ databases">
        <title>Mouse lemur reference genome and diversity panel.</title>
        <authorList>
            <person name="Harris R."/>
            <person name="Larsen P."/>
            <person name="Liu Y."/>
            <person name="Hughes D.S."/>
            <person name="Murali S."/>
            <person name="Raveendran M."/>
            <person name="Korchina V."/>
            <person name="Wang M."/>
            <person name="Jhangiani S."/>
            <person name="Bandaranaike D."/>
            <person name="Bellair M."/>
            <person name="Blankenburg K."/>
            <person name="Chao H."/>
            <person name="Dahdouli M."/>
            <person name="Dinh H."/>
            <person name="Doddapaneni H."/>
            <person name="English A."/>
            <person name="Firestine M."/>
            <person name="Gnanaolivu R."/>
            <person name="Gross S."/>
            <person name="Hernandez B."/>
            <person name="Javaid M."/>
            <person name="Jayaseelan J."/>
            <person name="Jones J."/>
            <person name="Khan Z."/>
            <person name="Kovar C."/>
            <person name="Kurapati P."/>
            <person name="Le B."/>
            <person name="Lee S."/>
            <person name="Li M."/>
            <person name="Mathew T."/>
            <person name="Narasimhan A."/>
            <person name="Ngo D."/>
            <person name="Nguyen L."/>
            <person name="Okwuonu G."/>
            <person name="Ongeri F."/>
            <person name="Osuji N."/>
            <person name="Pu L.-L."/>
            <person name="Puazo M."/>
            <person name="Quiroz J."/>
            <person name="Raj R."/>
            <person name="Rajbhandari K."/>
            <person name="Reid J.G."/>
            <person name="Santibanez J."/>
            <person name="Sexton D."/>
            <person name="Skinner E."/>
            <person name="Vee V."/>
            <person name="Weissenberger G."/>
            <person name="Wu Y."/>
            <person name="Xin Y."/>
            <person name="Han Y."/>
            <person name="Campbell C."/>
            <person name="Brown A."/>
            <person name="Sullivan B."/>
            <person name="Shelton J."/>
            <person name="Brown S."/>
            <person name="Dudchenko O."/>
            <person name="Machol I."/>
            <person name="Durand N."/>
            <person name="Shamim M."/>
            <person name="Lieberman A."/>
            <person name="Muzny D.M."/>
            <person name="Richards S."/>
            <person name="Yoder A."/>
            <person name="Worley K.C."/>
            <person name="Rogers J."/>
            <person name="Gibbs R.A."/>
        </authorList>
    </citation>
    <scope>NUCLEOTIDE SEQUENCE [LARGE SCALE GENOMIC DNA]</scope>
</reference>
<evidence type="ECO:0000256" key="2">
    <source>
        <dbReference type="ARBA" id="ARBA00005005"/>
    </source>
</evidence>
<feature type="domain" description="Choline/carnitine acyltransferase" evidence="28">
    <location>
        <begin position="154"/>
        <end position="722"/>
    </location>
</feature>
<evidence type="ECO:0000256" key="25">
    <source>
        <dbReference type="ARBA" id="ARBA00084056"/>
    </source>
</evidence>
<evidence type="ECO:0000256" key="3">
    <source>
        <dbReference type="ARBA" id="ARBA00005232"/>
    </source>
</evidence>
<dbReference type="Proteomes" id="UP000694394">
    <property type="component" value="Chromosome 7"/>
</dbReference>
<evidence type="ECO:0000259" key="28">
    <source>
        <dbReference type="Pfam" id="PF00755"/>
    </source>
</evidence>
<comment type="subcellular location">
    <subcellularLocation>
        <location evidence="1">Mitochondrion outer membrane</location>
        <topology evidence="1">Multi-pass membrane protein</topology>
    </subcellularLocation>
</comment>
<dbReference type="PANTHER" id="PTHR22589:SF69">
    <property type="entry name" value="CARNITINE O-PALMITOYLTRANSFERASE 1, MUSCLE ISOFORM"/>
    <property type="match status" value="1"/>
</dbReference>
<dbReference type="InterPro" id="IPR000542">
    <property type="entry name" value="Carn_acyl_trans"/>
</dbReference>
<evidence type="ECO:0000256" key="8">
    <source>
        <dbReference type="ARBA" id="ARBA00022787"/>
    </source>
</evidence>
<keyword evidence="5" id="KW-0813">Transport</keyword>
<feature type="domain" description="Carnitine O-palmitoyltransferase N-terminal" evidence="29">
    <location>
        <begin position="1"/>
        <end position="47"/>
    </location>
</feature>
<evidence type="ECO:0000256" key="27">
    <source>
        <dbReference type="RuleBase" id="RU003801"/>
    </source>
</evidence>
<keyword evidence="14 27" id="KW-0012">Acyltransferase</keyword>
<dbReference type="GO" id="GO:0005741">
    <property type="term" value="C:mitochondrial outer membrane"/>
    <property type="evidence" value="ECO:0007669"/>
    <property type="project" value="UniProtKB-SubCell"/>
</dbReference>
<evidence type="ECO:0000256" key="16">
    <source>
        <dbReference type="ARBA" id="ARBA00041685"/>
    </source>
</evidence>
<comment type="function">
    <text evidence="18">Catalyzes the transfer of the acyl group of long-chain fatty acid-CoA conjugates onto carnitine, an essential step for the mitochondrial uptake of long-chain fatty acids and their subsequent beta-oxidation in the mitochondrion.</text>
</comment>
<accession>A0A8C5UNY5</accession>
<sequence length="738" mass="84427">MAEAHQAVAFQFTVTPEGVDFRLSREALKHIYLAGINSWKKRLIRIKNGFLRGVYPGSPTSWLVVVMTTVGSSYCNMDISLGLVGYIQKCLPQGYSPQESPQTRELLSMAIFSTGVWMTGIFFFRQTLKLLLSYHGWMFEMHGQTSHFTKIWVYLESVRPLLDDEEYYRMEMLAKEFQEKTAPRLQKYLVFKSWWATNYVSDWWEEYIYLRGRSPLMVNSNYYVMDLVLIKNTDVQAARLGNIIHAMIMYRRKLDREEIKPVMALGIVPMCSYQMERMFNTTRIPGKETDVLQHLSESRHVAVYHNGRFFKVWLYEGSRLLKPRDLEMQFQRILDDPSPPQPGEEKLAALTAGGRMEWAQARQAFFSSGKNKAALEAIERAAFFVALDEESYQYDPEDEASLSLYGKALLHGNCYNRWFDKSFTLISFKNGQLGLNTEHSWADAPIIGHLWEFALGTDSFHLGYTETGHCLGKPNSALAPPLRLQWDIPKQCQAVIESSYKVAKALADDVELYCFQFLSFGKGLIKKCRTSPDAFVQIALQLAHFRDRGKFCLTYEASMTRMFREGRTETVRSCTSESTAFVQAMMEGSHMKPDLQDLFRKAAEKHQNMYRLAMTGAGIDRHLFCLYVVSKYLGVSSPFLAEVLAEPWRLSTSQIPQSQIRMFDPDQYPHHLGAGGGFGPVADDGYGVSYMIAGENMIFFHVSSKFSSSETNAQRFGNHIRQALLDIANLFQLPKADS</sequence>
<dbReference type="InterPro" id="IPR042231">
    <property type="entry name" value="Cho/carn_acyl_trans_2"/>
</dbReference>
<dbReference type="PANTHER" id="PTHR22589">
    <property type="entry name" value="CARNITINE O-ACYLTRANSFERASE"/>
    <property type="match status" value="1"/>
</dbReference>
<dbReference type="GeneTree" id="ENSGT01150000286917"/>
<evidence type="ECO:0000256" key="12">
    <source>
        <dbReference type="ARBA" id="ARBA00023128"/>
    </source>
</evidence>
<dbReference type="GO" id="GO:0009437">
    <property type="term" value="P:carnitine metabolic process"/>
    <property type="evidence" value="ECO:0007669"/>
    <property type="project" value="TreeGrafter"/>
</dbReference>
<organism evidence="30 31">
    <name type="scientific">Microcebus murinus</name>
    <name type="common">Gray mouse lemur</name>
    <name type="synonym">Lemur murinus</name>
    <dbReference type="NCBI Taxonomy" id="30608"/>
    <lineage>
        <taxon>Eukaryota</taxon>
        <taxon>Metazoa</taxon>
        <taxon>Chordata</taxon>
        <taxon>Craniata</taxon>
        <taxon>Vertebrata</taxon>
        <taxon>Euteleostomi</taxon>
        <taxon>Mammalia</taxon>
        <taxon>Eutheria</taxon>
        <taxon>Euarchontoglires</taxon>
        <taxon>Primates</taxon>
        <taxon>Strepsirrhini</taxon>
        <taxon>Lemuriformes</taxon>
        <taxon>Cheirogaleidae</taxon>
        <taxon>Microcebus</taxon>
    </lineage>
</organism>
<dbReference type="Pfam" id="PF16484">
    <property type="entry name" value="CPT_N"/>
    <property type="match status" value="1"/>
</dbReference>
<evidence type="ECO:0000256" key="9">
    <source>
        <dbReference type="ARBA" id="ARBA00022832"/>
    </source>
</evidence>
<evidence type="ECO:0000256" key="1">
    <source>
        <dbReference type="ARBA" id="ARBA00004374"/>
    </source>
</evidence>
<protein>
    <recommendedName>
        <fullName evidence="22">Carnitine O-palmitoyltransferase 1, liver isoform</fullName>
        <ecNumber evidence="4">2.3.1.21</ecNumber>
    </recommendedName>
    <alternativeName>
        <fullName evidence="15">Carnitine O-palmitoyltransferase 1, muscle isoform</fullName>
    </alternativeName>
    <alternativeName>
        <fullName evidence="24">Carnitine O-palmitoyltransferase I, liver isoform</fullName>
    </alternativeName>
    <alternativeName>
        <fullName evidence="16">Carnitine O-palmitoyltransferase I, muscle isoform</fullName>
    </alternativeName>
    <alternativeName>
        <fullName evidence="23">Carnitine palmitoyltransferase 1A</fullName>
    </alternativeName>
    <alternativeName>
        <fullName evidence="17">Carnitine palmitoyltransferase 1B</fullName>
    </alternativeName>
    <alternativeName>
        <fullName evidence="25">Succinyltransferase CPT1A</fullName>
    </alternativeName>
</protein>
<dbReference type="Gene3D" id="3.30.559.10">
    <property type="entry name" value="Chloramphenicol acetyltransferase-like domain"/>
    <property type="match status" value="1"/>
</dbReference>
<dbReference type="UniPathway" id="UPA00659"/>
<dbReference type="GO" id="GO:0015909">
    <property type="term" value="P:long-chain fatty acid transport"/>
    <property type="evidence" value="ECO:0007669"/>
    <property type="project" value="TreeGrafter"/>
</dbReference>
<keyword evidence="12" id="KW-0496">Mitochondrion</keyword>
<evidence type="ECO:0000256" key="20">
    <source>
        <dbReference type="ARBA" id="ARBA00050701"/>
    </source>
</evidence>
<evidence type="ECO:0000313" key="31">
    <source>
        <dbReference type="Proteomes" id="UP000694394"/>
    </source>
</evidence>
<evidence type="ECO:0000256" key="24">
    <source>
        <dbReference type="ARBA" id="ARBA00081709"/>
    </source>
</evidence>
<name>A0A8C5UNY5_MICMU</name>
<evidence type="ECO:0000256" key="14">
    <source>
        <dbReference type="ARBA" id="ARBA00023315"/>
    </source>
</evidence>
<evidence type="ECO:0000256" key="19">
    <source>
        <dbReference type="ARBA" id="ARBA00048480"/>
    </source>
</evidence>
<evidence type="ECO:0000259" key="29">
    <source>
        <dbReference type="Pfam" id="PF16484"/>
    </source>
</evidence>
<evidence type="ECO:0000256" key="11">
    <source>
        <dbReference type="ARBA" id="ARBA00023098"/>
    </source>
</evidence>
<dbReference type="Pfam" id="PF00755">
    <property type="entry name" value="Carn_acyltransf"/>
    <property type="match status" value="1"/>
</dbReference>
<comment type="similarity">
    <text evidence="3 27">Belongs to the carnitine/choline acetyltransferase family.</text>
</comment>
<comment type="catalytic activity">
    <reaction evidence="20">
        <text>succinyl-CoA + L-lysyl-[protein] = N(6)-succinyl-L-lysyl-[protein] + CoA + H(+)</text>
        <dbReference type="Rhea" id="RHEA:16261"/>
        <dbReference type="Rhea" id="RHEA-COMP:9752"/>
        <dbReference type="Rhea" id="RHEA-COMP:11877"/>
        <dbReference type="ChEBI" id="CHEBI:15378"/>
        <dbReference type="ChEBI" id="CHEBI:29969"/>
        <dbReference type="ChEBI" id="CHEBI:57287"/>
        <dbReference type="ChEBI" id="CHEBI:57292"/>
        <dbReference type="ChEBI" id="CHEBI:87830"/>
    </reaction>
</comment>
<evidence type="ECO:0000256" key="26">
    <source>
        <dbReference type="PIRSR" id="PIRSR600542-1"/>
    </source>
</evidence>
<evidence type="ECO:0000256" key="5">
    <source>
        <dbReference type="ARBA" id="ARBA00022448"/>
    </source>
</evidence>
<dbReference type="GO" id="GO:0006635">
    <property type="term" value="P:fatty acid beta-oxidation"/>
    <property type="evidence" value="ECO:0007669"/>
    <property type="project" value="UniProtKB-UniPathway"/>
</dbReference>
<proteinExistence type="inferred from homology"/>
<feature type="active site" description="Proton acceptor" evidence="26">
    <location>
        <position position="439"/>
    </location>
</feature>
<comment type="pathway">
    <text evidence="2">Lipid metabolism; fatty acid beta-oxidation.</text>
</comment>
<comment type="catalytic activity">
    <reaction evidence="19">
        <text>(R)-carnitine + hexadecanoyl-CoA = O-hexadecanoyl-(R)-carnitine + CoA</text>
        <dbReference type="Rhea" id="RHEA:12661"/>
        <dbReference type="ChEBI" id="CHEBI:16347"/>
        <dbReference type="ChEBI" id="CHEBI:17490"/>
        <dbReference type="ChEBI" id="CHEBI:57287"/>
        <dbReference type="ChEBI" id="CHEBI:57379"/>
        <dbReference type="EC" id="2.3.1.21"/>
    </reaction>
    <physiologicalReaction direction="left-to-right" evidence="19">
        <dbReference type="Rhea" id="RHEA:12662"/>
    </physiologicalReaction>
</comment>
<dbReference type="SUPFAM" id="SSF52777">
    <property type="entry name" value="CoA-dependent acyltransferases"/>
    <property type="match status" value="2"/>
</dbReference>
<dbReference type="EMBL" id="ABDC03009109">
    <property type="status" value="NOT_ANNOTATED_CDS"/>
    <property type="molecule type" value="Genomic_DNA"/>
</dbReference>
<reference evidence="30" key="2">
    <citation type="submission" date="2025-08" db="UniProtKB">
        <authorList>
            <consortium name="Ensembl"/>
        </authorList>
    </citation>
    <scope>IDENTIFICATION</scope>
</reference>
<evidence type="ECO:0000256" key="17">
    <source>
        <dbReference type="ARBA" id="ARBA00042959"/>
    </source>
</evidence>
<evidence type="ECO:0000256" key="6">
    <source>
        <dbReference type="ARBA" id="ARBA00022679"/>
    </source>
</evidence>
<dbReference type="Ensembl" id="ENSMICT00000000859.3">
    <property type="protein sequence ID" value="ENSMICP00000000774.2"/>
    <property type="gene ID" value="ENSMICG00000000856.3"/>
</dbReference>
<dbReference type="FunFam" id="3.30.559.70:FF:000001">
    <property type="entry name" value="Carnitine O-palmitoyltransferase 1, liver isoform"/>
    <property type="match status" value="1"/>
</dbReference>
<keyword evidence="13" id="KW-0472">Membrane</keyword>
<dbReference type="FunFam" id="3.30.559.10:FF:000042">
    <property type="entry name" value="Carnitine Palmitoyl Transferase"/>
    <property type="match status" value="1"/>
</dbReference>
<gene>
    <name evidence="30" type="primary">CPT1B</name>
</gene>